<dbReference type="Pfam" id="PF19068">
    <property type="entry name" value="DUF5764"/>
    <property type="match status" value="1"/>
</dbReference>
<name>A0A6C0FBQ9_9ZZZZ</name>
<feature type="region of interest" description="Disordered" evidence="1">
    <location>
        <begin position="405"/>
        <end position="505"/>
    </location>
</feature>
<evidence type="ECO:0000313" key="2">
    <source>
        <dbReference type="EMBL" id="QHT39287.1"/>
    </source>
</evidence>
<accession>A0A6C0FBQ9</accession>
<feature type="compositionally biased region" description="Polar residues" evidence="1">
    <location>
        <begin position="448"/>
        <end position="460"/>
    </location>
</feature>
<dbReference type="InterPro" id="IPR043913">
    <property type="entry name" value="DUF5764"/>
</dbReference>
<feature type="region of interest" description="Disordered" evidence="1">
    <location>
        <begin position="302"/>
        <end position="337"/>
    </location>
</feature>
<feature type="compositionally biased region" description="Basic and acidic residues" evidence="1">
    <location>
        <begin position="462"/>
        <end position="496"/>
    </location>
</feature>
<dbReference type="EMBL" id="MN738840">
    <property type="protein sequence ID" value="QHT39287.1"/>
    <property type="molecule type" value="Genomic_DNA"/>
</dbReference>
<organism evidence="2">
    <name type="scientific">viral metagenome</name>
    <dbReference type="NCBI Taxonomy" id="1070528"/>
    <lineage>
        <taxon>unclassified sequences</taxon>
        <taxon>metagenomes</taxon>
        <taxon>organismal metagenomes</taxon>
    </lineage>
</organism>
<protein>
    <submittedName>
        <fullName evidence="2">Uncharacterized protein</fullName>
    </submittedName>
</protein>
<evidence type="ECO:0000256" key="1">
    <source>
        <dbReference type="SAM" id="MobiDB-lite"/>
    </source>
</evidence>
<feature type="region of interest" description="Disordered" evidence="1">
    <location>
        <begin position="218"/>
        <end position="273"/>
    </location>
</feature>
<dbReference type="AlphaFoldDB" id="A0A6C0FBQ9"/>
<reference evidence="2" key="1">
    <citation type="journal article" date="2020" name="Nature">
        <title>Giant virus diversity and host interactions through global metagenomics.</title>
        <authorList>
            <person name="Schulz F."/>
            <person name="Roux S."/>
            <person name="Paez-Espino D."/>
            <person name="Jungbluth S."/>
            <person name="Walsh D.A."/>
            <person name="Denef V.J."/>
            <person name="McMahon K.D."/>
            <person name="Konstantinidis K.T."/>
            <person name="Eloe-Fadrosh E.A."/>
            <person name="Kyrpides N.C."/>
            <person name="Woyke T."/>
        </authorList>
    </citation>
    <scope>NUCLEOTIDE SEQUENCE</scope>
    <source>
        <strain evidence="2">GVMAG-S-ERX556126-94</strain>
    </source>
</reference>
<proteinExistence type="predicted"/>
<feature type="compositionally biased region" description="Acidic residues" evidence="1">
    <location>
        <begin position="222"/>
        <end position="236"/>
    </location>
</feature>
<feature type="compositionally biased region" description="Pro residues" evidence="1">
    <location>
        <begin position="432"/>
        <end position="444"/>
    </location>
</feature>
<feature type="compositionally biased region" description="Polar residues" evidence="1">
    <location>
        <begin position="314"/>
        <end position="325"/>
    </location>
</feature>
<sequence length="549" mass="63066">MEELNTPIFAQAKVEYTAQLIDILYPHIFDGVKSIYNESKILYTNKRTPVLLIFRELLEKVPIWNSEIINSECSRIINNSNCDYIDDLITAVFISHTKILTSIGPNQSFNKINVTIPKCSTFIHKSYINTAREIWKNPYLFNESVPGHEFQKNNKEIENIIKTCIENTIRKLLPIKEILKEHLESENDSNILNQRETLKQMLREELSGLKSNSVSYETVVKEEEDDNDSDEINENDISEKDSIGPTIIKELEGEDTNEEPNGEPNEVDNEITNQGANIVYEREEDEITELENKLSDMVEKIETESDKEMIQTLPEDQSNDSSELFPSSEDPTEDQVNAQCSDIVVNDITVPVEIPGEEETQTPVVEIKYDNVDINKSDEPEVDPERLKRLMTNMEVKEEVNVIKSDEVATFENQNTHKQEPQQASHPEPEPEPQLQPEPEPEIPSQPRFTLNSLYPTMNNEELPKVEVVSKEDNNDLPIEEKPVATDEIKSPRKEMVSVQNEDDIDETSSLANFFDDMKQIVEDKGIKVEKNENKMFTLFEDANEVEKI</sequence>
<feature type="compositionally biased region" description="Acidic residues" evidence="1">
    <location>
        <begin position="252"/>
        <end position="269"/>
    </location>
</feature>